<accession>A0A1I7UV95</accession>
<proteinExistence type="predicted"/>
<evidence type="ECO:0000313" key="4">
    <source>
        <dbReference type="WBParaSite" id="Csp11.Scaffold630.g19688.t1"/>
    </source>
</evidence>
<dbReference type="WBParaSite" id="Csp11.Scaffold630.g19688.t1">
    <property type="protein sequence ID" value="Csp11.Scaffold630.g19688.t1"/>
    <property type="gene ID" value="Csp11.Scaffold630.g19688"/>
</dbReference>
<protein>
    <submittedName>
        <fullName evidence="4">Mid2 domain-containing protein</fullName>
    </submittedName>
</protein>
<dbReference type="AlphaFoldDB" id="A0A1I7UV95"/>
<reference evidence="4" key="1">
    <citation type="submission" date="2016-11" db="UniProtKB">
        <authorList>
            <consortium name="WormBaseParasite"/>
        </authorList>
    </citation>
    <scope>IDENTIFICATION</scope>
</reference>
<dbReference type="Proteomes" id="UP000095282">
    <property type="component" value="Unplaced"/>
</dbReference>
<feature type="compositionally biased region" description="Low complexity" evidence="1">
    <location>
        <begin position="75"/>
        <end position="96"/>
    </location>
</feature>
<feature type="region of interest" description="Disordered" evidence="1">
    <location>
        <begin position="75"/>
        <end position="105"/>
    </location>
</feature>
<organism evidence="3 4">
    <name type="scientific">Caenorhabditis tropicalis</name>
    <dbReference type="NCBI Taxonomy" id="1561998"/>
    <lineage>
        <taxon>Eukaryota</taxon>
        <taxon>Metazoa</taxon>
        <taxon>Ecdysozoa</taxon>
        <taxon>Nematoda</taxon>
        <taxon>Chromadorea</taxon>
        <taxon>Rhabditida</taxon>
        <taxon>Rhabditina</taxon>
        <taxon>Rhabditomorpha</taxon>
        <taxon>Rhabditoidea</taxon>
        <taxon>Rhabditidae</taxon>
        <taxon>Peloderinae</taxon>
        <taxon>Caenorhabditis</taxon>
    </lineage>
</organism>
<keyword evidence="2" id="KW-0812">Transmembrane</keyword>
<evidence type="ECO:0000256" key="1">
    <source>
        <dbReference type="SAM" id="MobiDB-lite"/>
    </source>
</evidence>
<evidence type="ECO:0000256" key="2">
    <source>
        <dbReference type="SAM" id="Phobius"/>
    </source>
</evidence>
<keyword evidence="2" id="KW-1133">Transmembrane helix</keyword>
<evidence type="ECO:0000313" key="3">
    <source>
        <dbReference type="Proteomes" id="UP000095282"/>
    </source>
</evidence>
<sequence length="105" mass="10889">MATTNFYGNVGKKVAGKVLGLRVFPVDKVTTTEASNTPLVIGIVAGVIALLVIGILVYFCYWRKKKALAQGLESVSVGGSTQSSTGTGTTTGTVKSGTKKTVSKY</sequence>
<name>A0A1I7UV95_9PELO</name>
<feature type="transmembrane region" description="Helical" evidence="2">
    <location>
        <begin position="39"/>
        <end position="61"/>
    </location>
</feature>
<keyword evidence="3" id="KW-1185">Reference proteome</keyword>
<keyword evidence="2" id="KW-0472">Membrane</keyword>